<organism evidence="4 5">
    <name type="scientific">Micractinium conductrix</name>
    <dbReference type="NCBI Taxonomy" id="554055"/>
    <lineage>
        <taxon>Eukaryota</taxon>
        <taxon>Viridiplantae</taxon>
        <taxon>Chlorophyta</taxon>
        <taxon>core chlorophytes</taxon>
        <taxon>Trebouxiophyceae</taxon>
        <taxon>Chlorellales</taxon>
        <taxon>Chlorellaceae</taxon>
        <taxon>Chlorella clade</taxon>
        <taxon>Micractinium</taxon>
    </lineage>
</organism>
<protein>
    <submittedName>
        <fullName evidence="4">DNA repair</fullName>
    </submittedName>
</protein>
<name>A0A2P6VKD2_9CHLO</name>
<dbReference type="AlphaFoldDB" id="A0A2P6VKD2"/>
<dbReference type="GO" id="GO:0006307">
    <property type="term" value="P:DNA alkylation repair"/>
    <property type="evidence" value="ECO:0007669"/>
    <property type="project" value="InterPro"/>
</dbReference>
<dbReference type="Gene3D" id="2.60.120.590">
    <property type="entry name" value="Alpha-ketoglutarate-dependent dioxygenase AlkB-like"/>
    <property type="match status" value="1"/>
</dbReference>
<evidence type="ECO:0000313" key="4">
    <source>
        <dbReference type="EMBL" id="PSC74561.1"/>
    </source>
</evidence>
<dbReference type="PANTHER" id="PTHR31212">
    <property type="entry name" value="ALPHA-KETOGLUTARATE-DEPENDENT DIOXYGENASE ALKB HOMOLOG 3"/>
    <property type="match status" value="1"/>
</dbReference>
<reference evidence="4 5" key="1">
    <citation type="journal article" date="2018" name="Plant J.">
        <title>Genome sequences of Chlorella sorokiniana UTEX 1602 and Micractinium conductrix SAG 241.80: implications to maltose excretion by a green alga.</title>
        <authorList>
            <person name="Arriola M.B."/>
            <person name="Velmurugan N."/>
            <person name="Zhang Y."/>
            <person name="Plunkett M.H."/>
            <person name="Hondzo H."/>
            <person name="Barney B.M."/>
        </authorList>
    </citation>
    <scope>NUCLEOTIDE SEQUENCE [LARGE SCALE GENOMIC DNA]</scope>
    <source>
        <strain evidence="4 5">SAG 241.80</strain>
    </source>
</reference>
<evidence type="ECO:0000256" key="1">
    <source>
        <dbReference type="ARBA" id="ARBA00007879"/>
    </source>
</evidence>
<gene>
    <name evidence="4" type="ORF">C2E20_2335</name>
</gene>
<accession>A0A2P6VKD2</accession>
<dbReference type="Proteomes" id="UP000239649">
    <property type="component" value="Unassembled WGS sequence"/>
</dbReference>
<dbReference type="InterPro" id="IPR027450">
    <property type="entry name" value="AlkB-like"/>
</dbReference>
<sequence length="259" mass="27558">MSSKPSSSGSRRASAGGGGGGSKRSRRPEGAPPPAKRRPGGGGNKGGGSPVYREPEPGPLELPGGARLDYRTDLLPAEEAAELFQRLRAELPWEQRNVRVMGREVAQPRLIAYQADGPHLSYTYSGATLAPAPWHPAIAALKARVEAVAGATFNCCLLNLYRSGADAIAWHSDNERLFGRAPTIASVSLGDPREFLLRSNADPAHKLRFWLGGGALLVMGPGVQEGWMHSVPRRAGAQLGERISLTFRQITLPEAGRSG</sequence>
<evidence type="ECO:0000256" key="2">
    <source>
        <dbReference type="SAM" id="MobiDB-lite"/>
    </source>
</evidence>
<comment type="caution">
    <text evidence="4">The sequence shown here is derived from an EMBL/GenBank/DDBJ whole genome shotgun (WGS) entry which is preliminary data.</text>
</comment>
<proteinExistence type="inferred from homology"/>
<dbReference type="PROSITE" id="PS51471">
    <property type="entry name" value="FE2OG_OXY"/>
    <property type="match status" value="1"/>
</dbReference>
<evidence type="ECO:0000259" key="3">
    <source>
        <dbReference type="PROSITE" id="PS51471"/>
    </source>
</evidence>
<feature type="compositionally biased region" description="Gly residues" evidence="2">
    <location>
        <begin position="40"/>
        <end position="49"/>
    </location>
</feature>
<dbReference type="PANTHER" id="PTHR31212:SF4">
    <property type="entry name" value="ALPHA-KETOGLUTARATE-DEPENDENT DIOXYGENASE ALKB HOMOLOG 3"/>
    <property type="match status" value="1"/>
</dbReference>
<comment type="similarity">
    <text evidence="1">Belongs to the alkB family.</text>
</comment>
<dbReference type="Pfam" id="PF13532">
    <property type="entry name" value="2OG-FeII_Oxy_2"/>
    <property type="match status" value="1"/>
</dbReference>
<evidence type="ECO:0000313" key="5">
    <source>
        <dbReference type="Proteomes" id="UP000239649"/>
    </source>
</evidence>
<dbReference type="OrthoDB" id="545910at2759"/>
<dbReference type="GO" id="GO:0005654">
    <property type="term" value="C:nucleoplasm"/>
    <property type="evidence" value="ECO:0007669"/>
    <property type="project" value="TreeGrafter"/>
</dbReference>
<dbReference type="GO" id="GO:0005739">
    <property type="term" value="C:mitochondrion"/>
    <property type="evidence" value="ECO:0007669"/>
    <property type="project" value="TreeGrafter"/>
</dbReference>
<dbReference type="GO" id="GO:0051213">
    <property type="term" value="F:dioxygenase activity"/>
    <property type="evidence" value="ECO:0007669"/>
    <property type="project" value="InterPro"/>
</dbReference>
<dbReference type="EMBL" id="LHPF02000004">
    <property type="protein sequence ID" value="PSC74561.1"/>
    <property type="molecule type" value="Genomic_DNA"/>
</dbReference>
<feature type="domain" description="Fe2OG dioxygenase" evidence="3">
    <location>
        <begin position="152"/>
        <end position="251"/>
    </location>
</feature>
<feature type="region of interest" description="Disordered" evidence="2">
    <location>
        <begin position="1"/>
        <end position="65"/>
    </location>
</feature>
<dbReference type="InterPro" id="IPR005123">
    <property type="entry name" value="Oxoglu/Fe-dep_dioxygenase_dom"/>
</dbReference>
<dbReference type="InterPro" id="IPR037151">
    <property type="entry name" value="AlkB-like_sf"/>
</dbReference>
<dbReference type="STRING" id="554055.A0A2P6VKD2"/>
<keyword evidence="5" id="KW-1185">Reference proteome</keyword>
<feature type="compositionally biased region" description="Low complexity" evidence="2">
    <location>
        <begin position="1"/>
        <end position="14"/>
    </location>
</feature>
<dbReference type="SUPFAM" id="SSF51197">
    <property type="entry name" value="Clavaminate synthase-like"/>
    <property type="match status" value="1"/>
</dbReference>
<dbReference type="InterPro" id="IPR032854">
    <property type="entry name" value="ALKBH3"/>
</dbReference>